<dbReference type="RefSeq" id="WP_380198543.1">
    <property type="nucleotide sequence ID" value="NZ_JBHSOC010000027.1"/>
</dbReference>
<reference evidence="3" key="1">
    <citation type="journal article" date="2019" name="Int. J. Syst. Evol. Microbiol.">
        <title>The Global Catalogue of Microorganisms (GCM) 10K type strain sequencing project: providing services to taxonomists for standard genome sequencing and annotation.</title>
        <authorList>
            <consortium name="The Broad Institute Genomics Platform"/>
            <consortium name="The Broad Institute Genome Sequencing Center for Infectious Disease"/>
            <person name="Wu L."/>
            <person name="Ma J."/>
        </authorList>
    </citation>
    <scope>NUCLEOTIDE SEQUENCE [LARGE SCALE GENOMIC DNA]</scope>
    <source>
        <strain evidence="3">CGMCC 4.1622</strain>
    </source>
</reference>
<feature type="transmembrane region" description="Helical" evidence="1">
    <location>
        <begin position="7"/>
        <end position="27"/>
    </location>
</feature>
<proteinExistence type="predicted"/>
<keyword evidence="3" id="KW-1185">Reference proteome</keyword>
<keyword evidence="1" id="KW-0472">Membrane</keyword>
<evidence type="ECO:0000256" key="1">
    <source>
        <dbReference type="SAM" id="Phobius"/>
    </source>
</evidence>
<name>A0ABW0VDR0_9ACTN</name>
<sequence length="52" mass="5799">MLFAFDLLYVLICLGVIVGGIGLFAHLRGTNAHAPDCRPCRIINRVFRIADR</sequence>
<evidence type="ECO:0000313" key="3">
    <source>
        <dbReference type="Proteomes" id="UP001596066"/>
    </source>
</evidence>
<keyword evidence="1" id="KW-1133">Transmembrane helix</keyword>
<keyword evidence="1" id="KW-0812">Transmembrane</keyword>
<evidence type="ECO:0000313" key="2">
    <source>
        <dbReference type="EMBL" id="MFC5643094.1"/>
    </source>
</evidence>
<dbReference type="Proteomes" id="UP001596066">
    <property type="component" value="Unassembled WGS sequence"/>
</dbReference>
<comment type="caution">
    <text evidence="2">The sequence shown here is derived from an EMBL/GenBank/DDBJ whole genome shotgun (WGS) entry which is preliminary data.</text>
</comment>
<gene>
    <name evidence="2" type="ORF">ACFPZF_17225</name>
</gene>
<organism evidence="2 3">
    <name type="scientific">Kitasatospora cinereorecta</name>
    <dbReference type="NCBI Taxonomy" id="285560"/>
    <lineage>
        <taxon>Bacteria</taxon>
        <taxon>Bacillati</taxon>
        <taxon>Actinomycetota</taxon>
        <taxon>Actinomycetes</taxon>
        <taxon>Kitasatosporales</taxon>
        <taxon>Streptomycetaceae</taxon>
        <taxon>Kitasatospora</taxon>
    </lineage>
</organism>
<accession>A0ABW0VDR0</accession>
<dbReference type="EMBL" id="JBHSOC010000027">
    <property type="protein sequence ID" value="MFC5643094.1"/>
    <property type="molecule type" value="Genomic_DNA"/>
</dbReference>
<protein>
    <submittedName>
        <fullName evidence="2">Uncharacterized protein</fullName>
    </submittedName>
</protein>